<evidence type="ECO:0000259" key="2">
    <source>
        <dbReference type="PROSITE" id="PS51819"/>
    </source>
</evidence>
<dbReference type="PANTHER" id="PTHR43048:SF3">
    <property type="entry name" value="METHYLMALONYL-COA EPIMERASE, MITOCHONDRIAL"/>
    <property type="match status" value="1"/>
</dbReference>
<dbReference type="GO" id="GO:0046491">
    <property type="term" value="P:L-methylmalonyl-CoA metabolic process"/>
    <property type="evidence" value="ECO:0007669"/>
    <property type="project" value="TreeGrafter"/>
</dbReference>
<dbReference type="PANTHER" id="PTHR43048">
    <property type="entry name" value="METHYLMALONYL-COA EPIMERASE"/>
    <property type="match status" value="1"/>
</dbReference>
<dbReference type="InterPro" id="IPR037523">
    <property type="entry name" value="VOC_core"/>
</dbReference>
<dbReference type="Gene3D" id="3.10.180.10">
    <property type="entry name" value="2,3-Dihydroxybiphenyl 1,2-Dioxygenase, domain 1"/>
    <property type="match status" value="1"/>
</dbReference>
<proteinExistence type="predicted"/>
<protein>
    <recommendedName>
        <fullName evidence="2">VOC domain-containing protein</fullName>
    </recommendedName>
</protein>
<dbReference type="GO" id="GO:0004493">
    <property type="term" value="F:methylmalonyl-CoA epimerase activity"/>
    <property type="evidence" value="ECO:0007669"/>
    <property type="project" value="TreeGrafter"/>
</dbReference>
<reference evidence="3 4" key="1">
    <citation type="journal article" date="2016" name="Nat. Commun.">
        <title>Thousands of microbial genomes shed light on interconnected biogeochemical processes in an aquifer system.</title>
        <authorList>
            <person name="Anantharaman K."/>
            <person name="Brown C.T."/>
            <person name="Hug L.A."/>
            <person name="Sharon I."/>
            <person name="Castelle C.J."/>
            <person name="Probst A.J."/>
            <person name="Thomas B.C."/>
            <person name="Singh A."/>
            <person name="Wilkins M.J."/>
            <person name="Karaoz U."/>
            <person name="Brodie E.L."/>
            <person name="Williams K.H."/>
            <person name="Hubbard S.S."/>
            <person name="Banfield J.F."/>
        </authorList>
    </citation>
    <scope>NUCLEOTIDE SEQUENCE [LARGE SCALE GENOMIC DNA]</scope>
    <source>
        <strain evidence="4">RIFCSPLOWO2_12_FULL_64_10</strain>
    </source>
</reference>
<dbReference type="Proteomes" id="UP000178606">
    <property type="component" value="Unassembled WGS sequence"/>
</dbReference>
<dbReference type="SUPFAM" id="SSF54593">
    <property type="entry name" value="Glyoxalase/Bleomycin resistance protein/Dihydroxybiphenyl dioxygenase"/>
    <property type="match status" value="1"/>
</dbReference>
<dbReference type="InterPro" id="IPR029068">
    <property type="entry name" value="Glyas_Bleomycin-R_OHBP_Dase"/>
</dbReference>
<name>A0A1F6C501_HANXR</name>
<gene>
    <name evidence="3" type="ORF">A3F84_09485</name>
</gene>
<keyword evidence="1" id="KW-0479">Metal-binding</keyword>
<comment type="caution">
    <text evidence="3">The sequence shown here is derived from an EMBL/GenBank/DDBJ whole genome shotgun (WGS) entry which is preliminary data.</text>
</comment>
<dbReference type="EMBL" id="MFKF01000410">
    <property type="protein sequence ID" value="OGG44221.1"/>
    <property type="molecule type" value="Genomic_DNA"/>
</dbReference>
<accession>A0A1F6C501</accession>
<dbReference type="InterPro" id="IPR051785">
    <property type="entry name" value="MMCE/EMCE_epimerase"/>
</dbReference>
<dbReference type="InterPro" id="IPR004360">
    <property type="entry name" value="Glyas_Fos-R_dOase_dom"/>
</dbReference>
<dbReference type="GO" id="GO:0046872">
    <property type="term" value="F:metal ion binding"/>
    <property type="evidence" value="ECO:0007669"/>
    <property type="project" value="UniProtKB-KW"/>
</dbReference>
<sequence>MSFTVHHFGFTVSDVDRSIPFYRDLLGLRLIQDAIREDLPSYDEILGFPNVKIRVALFLDAQDRMLELVEYIHPRREVRDLKNTTVGAAHPSFAVEDLDREYERLKAAGARFNSPPVRVVRDGKYLGKSLYMFDPDGITVELYEPVEGK</sequence>
<evidence type="ECO:0000256" key="1">
    <source>
        <dbReference type="ARBA" id="ARBA00022723"/>
    </source>
</evidence>
<dbReference type="PROSITE" id="PS51819">
    <property type="entry name" value="VOC"/>
    <property type="match status" value="1"/>
</dbReference>
<evidence type="ECO:0000313" key="3">
    <source>
        <dbReference type="EMBL" id="OGG44221.1"/>
    </source>
</evidence>
<organism evidence="3 4">
    <name type="scientific">Handelsmanbacteria sp. (strain RIFCSPLOWO2_12_FULL_64_10)</name>
    <dbReference type="NCBI Taxonomy" id="1817868"/>
    <lineage>
        <taxon>Bacteria</taxon>
        <taxon>Candidatus Handelsmaniibacteriota</taxon>
    </lineage>
</organism>
<dbReference type="Pfam" id="PF00903">
    <property type="entry name" value="Glyoxalase"/>
    <property type="match status" value="1"/>
</dbReference>
<dbReference type="AlphaFoldDB" id="A0A1F6C501"/>
<evidence type="ECO:0000313" key="4">
    <source>
        <dbReference type="Proteomes" id="UP000178606"/>
    </source>
</evidence>
<feature type="domain" description="VOC" evidence="2">
    <location>
        <begin position="4"/>
        <end position="145"/>
    </location>
</feature>